<feature type="transmembrane region" description="Helical" evidence="2">
    <location>
        <begin position="64"/>
        <end position="85"/>
    </location>
</feature>
<feature type="transmembrane region" description="Helical" evidence="2">
    <location>
        <begin position="32"/>
        <end position="52"/>
    </location>
</feature>
<feature type="transmembrane region" description="Helical" evidence="2">
    <location>
        <begin position="106"/>
        <end position="126"/>
    </location>
</feature>
<reference evidence="3 4" key="1">
    <citation type="journal article" date="2020" name="Front. Microbiol.">
        <title>Design of Bacterial Strain-Specific qPCR Assays Using NGS Data and Publicly Available Resources and Its Application to Track Biocontrol Strains.</title>
        <authorList>
            <person name="Hernandez I."/>
            <person name="Sant C."/>
            <person name="Martinez R."/>
            <person name="Fernandez C."/>
        </authorList>
    </citation>
    <scope>NUCLEOTIDE SEQUENCE [LARGE SCALE GENOMIC DNA]</scope>
    <source>
        <strain evidence="3 4">B24</strain>
    </source>
</reference>
<dbReference type="RefSeq" id="WP_182252637.1">
    <property type="nucleotide sequence ID" value="NZ_CP043732.1"/>
</dbReference>
<evidence type="ECO:0000313" key="3">
    <source>
        <dbReference type="EMBL" id="QMU97640.1"/>
    </source>
</evidence>
<protein>
    <submittedName>
        <fullName evidence="3">Sodium:proton antiporter</fullName>
    </submittedName>
</protein>
<feature type="transmembrane region" description="Helical" evidence="2">
    <location>
        <begin position="132"/>
        <end position="157"/>
    </location>
</feature>
<keyword evidence="2" id="KW-1133">Transmembrane helix</keyword>
<keyword evidence="2" id="KW-0472">Membrane</keyword>
<proteinExistence type="predicted"/>
<keyword evidence="2" id="KW-0812">Transmembrane</keyword>
<dbReference type="EMBL" id="CP043732">
    <property type="protein sequence ID" value="QMU97640.1"/>
    <property type="molecule type" value="Genomic_DNA"/>
</dbReference>
<dbReference type="AlphaFoldDB" id="A0A7D8A9K3"/>
<name>A0A7D8A9K3_9MICO</name>
<feature type="region of interest" description="Disordered" evidence="1">
    <location>
        <begin position="1"/>
        <end position="21"/>
    </location>
</feature>
<organism evidence="3 4">
    <name type="scientific">Microbacterium esteraromaticum</name>
    <dbReference type="NCBI Taxonomy" id="57043"/>
    <lineage>
        <taxon>Bacteria</taxon>
        <taxon>Bacillati</taxon>
        <taxon>Actinomycetota</taxon>
        <taxon>Actinomycetes</taxon>
        <taxon>Micrococcales</taxon>
        <taxon>Microbacteriaceae</taxon>
        <taxon>Microbacterium</taxon>
    </lineage>
</organism>
<gene>
    <name evidence="3" type="ORF">FVO59_10725</name>
</gene>
<evidence type="ECO:0000256" key="1">
    <source>
        <dbReference type="SAM" id="MobiDB-lite"/>
    </source>
</evidence>
<evidence type="ECO:0000313" key="4">
    <source>
        <dbReference type="Proteomes" id="UP000515708"/>
    </source>
</evidence>
<accession>A0A7D8A9K3</accession>
<feature type="compositionally biased region" description="Basic and acidic residues" evidence="1">
    <location>
        <begin position="10"/>
        <end position="21"/>
    </location>
</feature>
<dbReference type="Proteomes" id="UP000515708">
    <property type="component" value="Chromosome"/>
</dbReference>
<evidence type="ECO:0000256" key="2">
    <source>
        <dbReference type="SAM" id="Phobius"/>
    </source>
</evidence>
<dbReference type="InterPro" id="IPR046291">
    <property type="entry name" value="DUF6328"/>
</dbReference>
<dbReference type="Pfam" id="PF19853">
    <property type="entry name" value="DUF6328"/>
    <property type="match status" value="1"/>
</dbReference>
<sequence>MNDPYADAQDDGRDETATERADRNWEELMQELRVMQTGTQILTGFLLAVAFQPLFRDLSDPQRILYIVLVLLAATATILALAPVGMHRILFAKGRKPELVRVAHRIVKADMVVIAALTVGVTVLIIDFTFDHVFAFVAGGIGLVVILLLWLGLPLVLRRER</sequence>